<dbReference type="Gene3D" id="3.40.50.300">
    <property type="entry name" value="P-loop containing nucleotide triphosphate hydrolases"/>
    <property type="match status" value="1"/>
</dbReference>
<organism evidence="1">
    <name type="scientific">Thermogladius calderae</name>
    <dbReference type="NCBI Taxonomy" id="1200300"/>
    <lineage>
        <taxon>Archaea</taxon>
        <taxon>Thermoproteota</taxon>
        <taxon>Thermoprotei</taxon>
        <taxon>Desulfurococcales</taxon>
        <taxon>Desulfurococcaceae</taxon>
        <taxon>Thermogladius</taxon>
    </lineage>
</organism>
<protein>
    <submittedName>
        <fullName evidence="1">AAA family ATPase</fullName>
    </submittedName>
</protein>
<dbReference type="EMBL" id="DRYK01000026">
    <property type="protein sequence ID" value="HHP67484.1"/>
    <property type="molecule type" value="Genomic_DNA"/>
</dbReference>
<comment type="caution">
    <text evidence="1">The sequence shown here is derived from an EMBL/GenBank/DDBJ whole genome shotgun (WGS) entry which is preliminary data.</text>
</comment>
<evidence type="ECO:0000313" key="1">
    <source>
        <dbReference type="EMBL" id="HHP67484.1"/>
    </source>
</evidence>
<dbReference type="SUPFAM" id="SSF52540">
    <property type="entry name" value="P-loop containing nucleoside triphosphate hydrolases"/>
    <property type="match status" value="1"/>
</dbReference>
<dbReference type="AlphaFoldDB" id="A0A7J3XXQ6"/>
<reference evidence="1" key="1">
    <citation type="journal article" date="2020" name="mSystems">
        <title>Genome- and Community-Level Interaction Insights into Carbon Utilization and Element Cycling Functions of Hydrothermarchaeota in Hydrothermal Sediment.</title>
        <authorList>
            <person name="Zhou Z."/>
            <person name="Liu Y."/>
            <person name="Xu W."/>
            <person name="Pan J."/>
            <person name="Luo Z.H."/>
            <person name="Li M."/>
        </authorList>
    </citation>
    <scope>NUCLEOTIDE SEQUENCE [LARGE SCALE GENOMIC DNA]</scope>
    <source>
        <strain evidence="1">SpSt-110</strain>
    </source>
</reference>
<dbReference type="InterPro" id="IPR027417">
    <property type="entry name" value="P-loop_NTPase"/>
</dbReference>
<name>A0A7J3XXQ6_9CREN</name>
<sequence length="201" mass="22652">MLRRIPGVLTRVISSSPTTLFYGPAASGKTNILISLARELCAPFRKCIYVSTEGSLHYDKIARADENFSNVEFADLVDFDMFVELLLKVSSTPLFNYVFIDSVNALYRPLATRSDAASKFLFTLARLYDYSLRGGRVVASAQVRVGESGELEASGFKLLDFYFDTIFQVNFEDSKRFIRLEKPPGRSLKLYFRIGDFGAVF</sequence>
<proteinExistence type="predicted"/>
<accession>A0A7J3XXQ6</accession>
<gene>
    <name evidence="1" type="ORF">ENM60_01620</name>
</gene>